<dbReference type="EMBL" id="BBSA01000012">
    <property type="protein sequence ID" value="GAM64254.1"/>
    <property type="molecule type" value="Genomic_DNA"/>
</dbReference>
<protein>
    <submittedName>
        <fullName evidence="1">Uncharacterized protein</fullName>
    </submittedName>
</protein>
<gene>
    <name evidence="1" type="ORF">JCM19232_924</name>
</gene>
<name>A0A0B8PNJ1_9VIBR</name>
<proteinExistence type="predicted"/>
<sequence length="48" mass="5232">MKSSKTQTLIYLAIVVGLLMTSSLPTVLADYGASYEQYMSETCNGHKS</sequence>
<reference evidence="1 2" key="2">
    <citation type="submission" date="2015-01" db="EMBL/GenBank/DDBJ databases">
        <authorList>
            <consortium name="NBRP consortium"/>
            <person name="Sawabe T."/>
            <person name="Meirelles P."/>
            <person name="Feng G."/>
            <person name="Sayaka M."/>
            <person name="Hattori M."/>
            <person name="Ohkuma M."/>
        </authorList>
    </citation>
    <scope>NUCLEOTIDE SEQUENCE [LARGE SCALE GENOMIC DNA]</scope>
    <source>
        <strain evidence="1 2">JCM19232</strain>
    </source>
</reference>
<evidence type="ECO:0000313" key="2">
    <source>
        <dbReference type="Proteomes" id="UP000031670"/>
    </source>
</evidence>
<dbReference type="Proteomes" id="UP000031670">
    <property type="component" value="Unassembled WGS sequence"/>
</dbReference>
<accession>A0A0B8PNJ1</accession>
<evidence type="ECO:0000313" key="1">
    <source>
        <dbReference type="EMBL" id="GAM64254.1"/>
    </source>
</evidence>
<reference evidence="1 2" key="1">
    <citation type="submission" date="2015-01" db="EMBL/GenBank/DDBJ databases">
        <title>Vibrio sp. C5 JCM 19232 whole genome shotgun sequence.</title>
        <authorList>
            <person name="Sawabe T."/>
            <person name="Meirelles P."/>
            <person name="Feng G."/>
            <person name="Sayaka M."/>
            <person name="Hattori M."/>
            <person name="Ohkuma M."/>
        </authorList>
    </citation>
    <scope>NUCLEOTIDE SEQUENCE [LARGE SCALE GENOMIC DNA]</scope>
    <source>
        <strain evidence="1 2">JCM19232</strain>
    </source>
</reference>
<dbReference type="AlphaFoldDB" id="A0A0B8PNJ1"/>
<comment type="caution">
    <text evidence="1">The sequence shown here is derived from an EMBL/GenBank/DDBJ whole genome shotgun (WGS) entry which is preliminary data.</text>
</comment>
<organism evidence="1 2">
    <name type="scientific">Vibrio ishigakensis</name>
    <dbReference type="NCBI Taxonomy" id="1481914"/>
    <lineage>
        <taxon>Bacteria</taxon>
        <taxon>Pseudomonadati</taxon>
        <taxon>Pseudomonadota</taxon>
        <taxon>Gammaproteobacteria</taxon>
        <taxon>Vibrionales</taxon>
        <taxon>Vibrionaceae</taxon>
        <taxon>Vibrio</taxon>
    </lineage>
</organism>